<dbReference type="AlphaFoldDB" id="A0A150MVW5"/>
<reference evidence="2 3" key="1">
    <citation type="submission" date="2016-01" db="EMBL/GenBank/DDBJ databases">
        <title>Draft Genome Sequences of Seven Thermophilic Sporeformers Isolated from Foods.</title>
        <authorList>
            <person name="Berendsen E.M."/>
            <person name="Wells-Bennik M.H."/>
            <person name="Krawcyk A.O."/>
            <person name="De Jong A."/>
            <person name="Holsappel S."/>
            <person name="Eijlander R.T."/>
            <person name="Kuipers O.P."/>
        </authorList>
    </citation>
    <scope>NUCLEOTIDE SEQUENCE [LARGE SCALE GENOMIC DNA]</scope>
    <source>
        <strain evidence="2 3">B4109</strain>
    </source>
</reference>
<evidence type="ECO:0000313" key="2">
    <source>
        <dbReference type="EMBL" id="KYD28576.1"/>
    </source>
</evidence>
<sequence>MMIPFFSREGRNFYFLVKECGVSPLDIPYMTPLQQEVLIAHHNKIQKERQKEAEKLRRKLPSRVRLRKGR</sequence>
<dbReference type="Proteomes" id="UP000075424">
    <property type="component" value="Unassembled WGS sequence"/>
</dbReference>
<comment type="caution">
    <text evidence="2">The sequence shown here is derived from an EMBL/GenBank/DDBJ whole genome shotgun (WGS) entry which is preliminary data.</text>
</comment>
<organism evidence="2 3">
    <name type="scientific">Geobacillus stearothermophilus</name>
    <name type="common">Bacillus stearothermophilus</name>
    <dbReference type="NCBI Taxonomy" id="1422"/>
    <lineage>
        <taxon>Bacteria</taxon>
        <taxon>Bacillati</taxon>
        <taxon>Bacillota</taxon>
        <taxon>Bacilli</taxon>
        <taxon>Bacillales</taxon>
        <taxon>Anoxybacillaceae</taxon>
        <taxon>Geobacillus</taxon>
    </lineage>
</organism>
<evidence type="ECO:0000313" key="3">
    <source>
        <dbReference type="Proteomes" id="UP000075424"/>
    </source>
</evidence>
<name>A0A150MVW5_GEOSE</name>
<feature type="region of interest" description="Disordered" evidence="1">
    <location>
        <begin position="49"/>
        <end position="70"/>
    </location>
</feature>
<accession>A0A150MVW5</accession>
<dbReference type="RefSeq" id="WP_081107410.1">
    <property type="nucleotide sequence ID" value="NZ_JARMSI010000021.1"/>
</dbReference>
<feature type="compositionally biased region" description="Basic residues" evidence="1">
    <location>
        <begin position="56"/>
        <end position="70"/>
    </location>
</feature>
<proteinExistence type="predicted"/>
<protein>
    <submittedName>
        <fullName evidence="2">Uncharacterized protein</fullName>
    </submittedName>
</protein>
<dbReference type="PATRIC" id="fig|1422.18.peg.2036"/>
<evidence type="ECO:0000256" key="1">
    <source>
        <dbReference type="SAM" id="MobiDB-lite"/>
    </source>
</evidence>
<dbReference type="EMBL" id="LQYV01000024">
    <property type="protein sequence ID" value="KYD28576.1"/>
    <property type="molecule type" value="Genomic_DNA"/>
</dbReference>
<gene>
    <name evidence="2" type="ORF">B4109_3039</name>
</gene>